<accession>A0ABP6W0K7</accession>
<protein>
    <submittedName>
        <fullName evidence="2">Uncharacterized protein</fullName>
    </submittedName>
</protein>
<gene>
    <name evidence="2" type="ORF">GCM10022295_28000</name>
</gene>
<evidence type="ECO:0000313" key="3">
    <source>
        <dbReference type="Proteomes" id="UP001500707"/>
    </source>
</evidence>
<dbReference type="Proteomes" id="UP001500707">
    <property type="component" value="Unassembled WGS sequence"/>
</dbReference>
<comment type="caution">
    <text evidence="2">The sequence shown here is derived from an EMBL/GenBank/DDBJ whole genome shotgun (WGS) entry which is preliminary data.</text>
</comment>
<keyword evidence="3" id="KW-1185">Reference proteome</keyword>
<proteinExistence type="predicted"/>
<reference evidence="3" key="1">
    <citation type="journal article" date="2019" name="Int. J. Syst. Evol. Microbiol.">
        <title>The Global Catalogue of Microorganisms (GCM) 10K type strain sequencing project: providing services to taxonomists for standard genome sequencing and annotation.</title>
        <authorList>
            <consortium name="The Broad Institute Genomics Platform"/>
            <consortium name="The Broad Institute Genome Sequencing Center for Infectious Disease"/>
            <person name="Wu L."/>
            <person name="Ma J."/>
        </authorList>
    </citation>
    <scope>NUCLEOTIDE SEQUENCE [LARGE SCALE GENOMIC DNA]</scope>
    <source>
        <strain evidence="3">JCM 17656</strain>
    </source>
</reference>
<organism evidence="2 3">
    <name type="scientific">Streptomyces osmaniensis</name>
    <dbReference type="NCBI Taxonomy" id="593134"/>
    <lineage>
        <taxon>Bacteria</taxon>
        <taxon>Bacillati</taxon>
        <taxon>Actinomycetota</taxon>
        <taxon>Actinomycetes</taxon>
        <taxon>Kitasatosporales</taxon>
        <taxon>Streptomycetaceae</taxon>
        <taxon>Streptomyces</taxon>
    </lineage>
</organism>
<dbReference type="EMBL" id="BAABCE010000005">
    <property type="protein sequence ID" value="GAA3544479.1"/>
    <property type="molecule type" value="Genomic_DNA"/>
</dbReference>
<feature type="region of interest" description="Disordered" evidence="1">
    <location>
        <begin position="49"/>
        <end position="73"/>
    </location>
</feature>
<evidence type="ECO:0000313" key="2">
    <source>
        <dbReference type="EMBL" id="GAA3544479.1"/>
    </source>
</evidence>
<evidence type="ECO:0000256" key="1">
    <source>
        <dbReference type="SAM" id="MobiDB-lite"/>
    </source>
</evidence>
<sequence length="73" mass="8110">MTAKKMIQPNTWSFRSGPGNPGARIFASRVAAGHPGNYVENYRIRRPPRLTPAAEEDPHLRRDAGGPLLAYRP</sequence>
<name>A0ABP6W0K7_9ACTN</name>